<dbReference type="InterPro" id="IPR039428">
    <property type="entry name" value="NUOK/Mnh_C1-like"/>
</dbReference>
<keyword evidence="6 7" id="KW-0472">Membrane</keyword>
<evidence type="ECO:0000256" key="3">
    <source>
        <dbReference type="ARBA" id="ARBA00022475"/>
    </source>
</evidence>
<keyword evidence="3" id="KW-1003">Cell membrane</keyword>
<dbReference type="HOGENOM" id="CLU_082058_3_1_7"/>
<comment type="subcellular location">
    <subcellularLocation>
        <location evidence="1">Cell membrane</location>
        <topology evidence="1">Multi-pass membrane protein</topology>
    </subcellularLocation>
</comment>
<name>I5B3I8_9BACT</name>
<dbReference type="InterPro" id="IPR050601">
    <property type="entry name" value="CPA3_antiporter_subunitC"/>
</dbReference>
<evidence type="ECO:0000256" key="1">
    <source>
        <dbReference type="ARBA" id="ARBA00004651"/>
    </source>
</evidence>
<protein>
    <submittedName>
        <fullName evidence="8">Multisubunit Na+/H+ antiporter, MnhC subunit</fullName>
    </submittedName>
</protein>
<feature type="transmembrane region" description="Helical" evidence="7">
    <location>
        <begin position="75"/>
        <end position="96"/>
    </location>
</feature>
<evidence type="ECO:0000313" key="8">
    <source>
        <dbReference type="EMBL" id="EIM64051.1"/>
    </source>
</evidence>
<comment type="similarity">
    <text evidence="2">Belongs to the CPA3 antiporters (TC 2.A.63) subunit C family.</text>
</comment>
<dbReference type="Pfam" id="PF00420">
    <property type="entry name" value="Oxidored_q2"/>
    <property type="match status" value="1"/>
</dbReference>
<keyword evidence="4 7" id="KW-0812">Transmembrane</keyword>
<reference evidence="8 9" key="1">
    <citation type="submission" date="2011-09" db="EMBL/GenBank/DDBJ databases">
        <authorList>
            <consortium name="US DOE Joint Genome Institute (JGI-PGF)"/>
            <person name="Lucas S."/>
            <person name="Han J."/>
            <person name="Lapidus A."/>
            <person name="Cheng J.-F."/>
            <person name="Goodwin L."/>
            <person name="Pitluck S."/>
            <person name="Peters L."/>
            <person name="Land M.L."/>
            <person name="Hauser L."/>
            <person name="Orellana R."/>
            <person name="Lovley D."/>
            <person name="Woyke T.J."/>
        </authorList>
    </citation>
    <scope>NUCLEOTIDE SEQUENCE [LARGE SCALE GENOMIC DNA]</scope>
    <source>
        <strain evidence="8 9">2ac9</strain>
    </source>
</reference>
<reference evidence="8 9" key="2">
    <citation type="submission" date="2012-02" db="EMBL/GenBank/DDBJ databases">
        <title>Improved High-Quality Draft sequence of Desulfobacter postgatei 2ac9.</title>
        <authorList>
            <consortium name="US DOE Joint Genome Institute"/>
            <person name="Lucas S."/>
            <person name="Han J."/>
            <person name="Lapidus A."/>
            <person name="Cheng J.-F."/>
            <person name="Goodwin L."/>
            <person name="Pitluck S."/>
            <person name="Peters L."/>
            <person name="Ovchinnikova G."/>
            <person name="Held B."/>
            <person name="Detter J.C."/>
            <person name="Han C."/>
            <person name="Tapia R."/>
            <person name="Land M."/>
            <person name="Hauser L."/>
            <person name="Kyrpides N."/>
            <person name="Ivanova N."/>
            <person name="Pagani I."/>
            <person name="Orellana R."/>
            <person name="Lovley D."/>
            <person name="Woyke T."/>
        </authorList>
    </citation>
    <scope>NUCLEOTIDE SEQUENCE [LARGE SCALE GENOMIC DNA]</scope>
    <source>
        <strain evidence="8 9">2ac9</strain>
    </source>
</reference>
<proteinExistence type="inferred from homology"/>
<accession>I5B3I8</accession>
<feature type="transmembrane region" description="Helical" evidence="7">
    <location>
        <begin position="25"/>
        <end position="44"/>
    </location>
</feature>
<dbReference type="Proteomes" id="UP000005778">
    <property type="component" value="Chromosome"/>
</dbReference>
<dbReference type="Gene3D" id="1.10.287.3510">
    <property type="match status" value="1"/>
</dbReference>
<dbReference type="RefSeq" id="WP_004073436.1">
    <property type="nucleotide sequence ID" value="NZ_CM001488.1"/>
</dbReference>
<dbReference type="AlphaFoldDB" id="I5B3I8"/>
<dbReference type="OrthoDB" id="9799219at2"/>
<evidence type="ECO:0000256" key="6">
    <source>
        <dbReference type="ARBA" id="ARBA00023136"/>
    </source>
</evidence>
<dbReference type="STRING" id="879212.DespoDRAFT_02167"/>
<evidence type="ECO:0000256" key="2">
    <source>
        <dbReference type="ARBA" id="ARBA00010388"/>
    </source>
</evidence>
<gene>
    <name evidence="8" type="ORF">DespoDRAFT_02167</name>
</gene>
<evidence type="ECO:0000256" key="4">
    <source>
        <dbReference type="ARBA" id="ARBA00022692"/>
    </source>
</evidence>
<dbReference type="PANTHER" id="PTHR34583">
    <property type="entry name" value="ANTIPORTER SUBUNIT MNHC2-RELATED"/>
    <property type="match status" value="1"/>
</dbReference>
<evidence type="ECO:0000256" key="5">
    <source>
        <dbReference type="ARBA" id="ARBA00022989"/>
    </source>
</evidence>
<keyword evidence="5 7" id="KW-1133">Transmembrane helix</keyword>
<keyword evidence="9" id="KW-1185">Reference proteome</keyword>
<evidence type="ECO:0000313" key="9">
    <source>
        <dbReference type="Proteomes" id="UP000005778"/>
    </source>
</evidence>
<dbReference type="PANTHER" id="PTHR34583:SF2">
    <property type="entry name" value="ANTIPORTER SUBUNIT MNHC2-RELATED"/>
    <property type="match status" value="1"/>
</dbReference>
<evidence type="ECO:0000256" key="7">
    <source>
        <dbReference type="SAM" id="Phobius"/>
    </source>
</evidence>
<sequence length="117" mass="12478">MHLLLSLITGMLVAAGIYLMLERHLLRILFGFILLSNGINLAILTAGRLSKEALPIIPPGAVTLDGSFANPLSQALILTAIVIGFGVLIFCLSLTYRAVNDSGSADADHMDWSEKGE</sequence>
<dbReference type="EMBL" id="CM001488">
    <property type="protein sequence ID" value="EIM64051.1"/>
    <property type="molecule type" value="Genomic_DNA"/>
</dbReference>
<dbReference type="GO" id="GO:0005886">
    <property type="term" value="C:plasma membrane"/>
    <property type="evidence" value="ECO:0007669"/>
    <property type="project" value="UniProtKB-SubCell"/>
</dbReference>
<organism evidence="8 9">
    <name type="scientific">Desulfobacter postgatei 2ac9</name>
    <dbReference type="NCBI Taxonomy" id="879212"/>
    <lineage>
        <taxon>Bacteria</taxon>
        <taxon>Pseudomonadati</taxon>
        <taxon>Thermodesulfobacteriota</taxon>
        <taxon>Desulfobacteria</taxon>
        <taxon>Desulfobacterales</taxon>
        <taxon>Desulfobacteraceae</taxon>
        <taxon>Desulfobacter</taxon>
    </lineage>
</organism>
<dbReference type="eggNOG" id="COG1006">
    <property type="taxonomic scope" value="Bacteria"/>
</dbReference>